<sequence length="438" mass="51281">MINKIKENLLRIVLTVMVAISFYLSYLIWMSPVTRDTLLRAESEFEVIEEVSQEINAEEVFLPIKVRYKETDENQETQNESLLKQMQTILSNKKYGETKWKTYFNEVDYFKAIEFENGLELTYGMIFPLAEYIDLFNLNLTLSEEEQVQIYFTKIQLDIKRNVIRFINDEDWTVLSVTPEKKVAQMLQVLEEVDYQWMAISQSNEILPNHYLTTKELTFKKYSYISSTRRYTTFRDAFFTNPKDVRSNVTVADTYLYDGVESLTMKQNQDIISFQSVLNDTNGLNIFEMSFPYVQRIGTSYGSIRVLNQDQNQIDYRMFVEGFPIFGSDFEGQLAFEFSDHGQNSQKKVSIQGNLKSLQIPIPSKEEVILPATQTLVENLHRQGADLQLIRTFLIGYEWKNLENTGVVDLIPNWFVKYGDRWLSYEALLSQLKQGRGE</sequence>
<dbReference type="AlphaFoldDB" id="A0A917JGC8"/>
<keyword evidence="4" id="KW-1185">Reference proteome</keyword>
<keyword evidence="1" id="KW-1133">Transmembrane helix</keyword>
<dbReference type="Proteomes" id="UP000622610">
    <property type="component" value="Unassembled WGS sequence"/>
</dbReference>
<protein>
    <recommendedName>
        <fullName evidence="2">Regulatory protein YycH domain-containing protein</fullName>
    </recommendedName>
</protein>
<dbReference type="InterPro" id="IPR042274">
    <property type="entry name" value="YycH/YycI_2"/>
</dbReference>
<feature type="domain" description="Regulatory protein YycH" evidence="2">
    <location>
        <begin position="8"/>
        <end position="423"/>
    </location>
</feature>
<evidence type="ECO:0000313" key="4">
    <source>
        <dbReference type="Proteomes" id="UP000622610"/>
    </source>
</evidence>
<name>A0A917JGC8_9ENTE</name>
<evidence type="ECO:0000259" key="2">
    <source>
        <dbReference type="Pfam" id="PF07435"/>
    </source>
</evidence>
<evidence type="ECO:0000256" key="1">
    <source>
        <dbReference type="SAM" id="Phobius"/>
    </source>
</evidence>
<proteinExistence type="predicted"/>
<dbReference type="EMBL" id="BMDT01000004">
    <property type="protein sequence ID" value="GGI65612.1"/>
    <property type="molecule type" value="Genomic_DNA"/>
</dbReference>
<reference evidence="3" key="2">
    <citation type="submission" date="2020-09" db="EMBL/GenBank/DDBJ databases">
        <authorList>
            <person name="Sun Q."/>
            <person name="Sedlacek I."/>
        </authorList>
    </citation>
    <scope>NUCLEOTIDE SEQUENCE</scope>
    <source>
        <strain evidence="3">CCM 8433</strain>
    </source>
</reference>
<dbReference type="RefSeq" id="WP_188367445.1">
    <property type="nucleotide sequence ID" value="NZ_BMDT01000004.1"/>
</dbReference>
<evidence type="ECO:0000313" key="3">
    <source>
        <dbReference type="EMBL" id="GGI65612.1"/>
    </source>
</evidence>
<reference evidence="3" key="1">
    <citation type="journal article" date="2014" name="Int. J. Syst. Evol. Microbiol.">
        <title>Complete genome sequence of Corynebacterium casei LMG S-19264T (=DSM 44701T), isolated from a smear-ripened cheese.</title>
        <authorList>
            <consortium name="US DOE Joint Genome Institute (JGI-PGF)"/>
            <person name="Walter F."/>
            <person name="Albersmeier A."/>
            <person name="Kalinowski J."/>
            <person name="Ruckert C."/>
        </authorList>
    </citation>
    <scope>NUCLEOTIDE SEQUENCE</scope>
    <source>
        <strain evidence="3">CCM 8433</strain>
    </source>
</reference>
<accession>A0A917JGC8</accession>
<organism evidence="3 4">
    <name type="scientific">Enterococcus alcedinis</name>
    <dbReference type="NCBI Taxonomy" id="1274384"/>
    <lineage>
        <taxon>Bacteria</taxon>
        <taxon>Bacillati</taxon>
        <taxon>Bacillota</taxon>
        <taxon>Bacilli</taxon>
        <taxon>Lactobacillales</taxon>
        <taxon>Enterococcaceae</taxon>
        <taxon>Enterococcus</taxon>
    </lineage>
</organism>
<feature type="transmembrane region" description="Helical" evidence="1">
    <location>
        <begin position="12"/>
        <end position="30"/>
    </location>
</feature>
<gene>
    <name evidence="3" type="ORF">GCM10011482_12660</name>
</gene>
<dbReference type="InterPro" id="IPR009996">
    <property type="entry name" value="YycH"/>
</dbReference>
<comment type="caution">
    <text evidence="3">The sequence shown here is derived from an EMBL/GenBank/DDBJ whole genome shotgun (WGS) entry which is preliminary data.</text>
</comment>
<dbReference type="Pfam" id="PF07435">
    <property type="entry name" value="YycH"/>
    <property type="match status" value="1"/>
</dbReference>
<keyword evidence="1" id="KW-0812">Transmembrane</keyword>
<keyword evidence="1" id="KW-0472">Membrane</keyword>
<dbReference type="Gene3D" id="3.30.310.160">
    <property type="entry name" value="YycH protein, domain 2"/>
    <property type="match status" value="1"/>
</dbReference>